<feature type="domain" description="Cytochrome c-552/4" evidence="4">
    <location>
        <begin position="105"/>
        <end position="180"/>
    </location>
</feature>
<feature type="region of interest" description="Disordered" evidence="2">
    <location>
        <begin position="22"/>
        <end position="42"/>
    </location>
</feature>
<evidence type="ECO:0000313" key="6">
    <source>
        <dbReference type="Proteomes" id="UP000249396"/>
    </source>
</evidence>
<dbReference type="InterPro" id="IPR051829">
    <property type="entry name" value="Multiheme_Cytochr_ET"/>
</dbReference>
<dbReference type="InterPro" id="IPR036280">
    <property type="entry name" value="Multihaem_cyt_sf"/>
</dbReference>
<dbReference type="Pfam" id="PF13435">
    <property type="entry name" value="Cytochrome_C554"/>
    <property type="match status" value="2"/>
</dbReference>
<dbReference type="AlphaFoldDB" id="A0A2W4QX25"/>
<feature type="signal peptide" evidence="3">
    <location>
        <begin position="1"/>
        <end position="20"/>
    </location>
</feature>
<dbReference type="PANTHER" id="PTHR35038:SF8">
    <property type="entry name" value="C-TYPE POLYHEME CYTOCHROME OMCC"/>
    <property type="match status" value="1"/>
</dbReference>
<reference evidence="5 6" key="1">
    <citation type="journal article" date="2018" name="Aquat. Microb. Ecol.">
        <title>Gammaproteobacterial methanotrophs dominate.</title>
        <authorList>
            <person name="Rissanen A.J."/>
            <person name="Saarenheimo J."/>
            <person name="Tiirola M."/>
            <person name="Peura S."/>
            <person name="Aalto S.L."/>
            <person name="Karvinen A."/>
            <person name="Nykanen H."/>
        </authorList>
    </citation>
    <scope>NUCLEOTIDE SEQUENCE [LARGE SCALE GENOMIC DNA]</scope>
    <source>
        <strain evidence="5">AMbin10</strain>
    </source>
</reference>
<dbReference type="InterPro" id="IPR023155">
    <property type="entry name" value="Cyt_c-552/4"/>
</dbReference>
<sequence length="486" mass="54332">MKHIIILFVILLGLTNPVDAKPPTDKATPAAVNTATSNTRSSTQSQTCLNCHKALTGGIVNQWKLSSHSNKGVGCYECHQADKGDSDGFEHNGFFIATIVSPKDCSRCHEKESKEFQASHHAEAAKILGSLDNVLAEVVEGNMHHDSPAAVSGCWQCHGSEVKVLAGGKLDPTTWPNTGVGRLNPDGSKGSCSACHFRHNFSRAQARMPENCGRCHMGPDHPQIEIYNESKHGIAFAANRTRFEPLMEKKDWIPGKDYEQGPTCSTCHMSATSTLPLTHDVGSRISWTLRPAISEKIDAAAIASGKKVKPWEERRDDMKQVCLACHADQWVGNWYEQFDKSVGLYNDKFGIPATKLYKMARAAGLITNDIEFDDPLEFTYYFLWHHEGRRARHGASMMGPDYTQWHGNYEVAHRFYMEFVPQLREVIEKGLKSTDPAKVEGAKKVQAELDQVLNSENHRWFIGKMTAEEKDARKKASEEFRKRYAQ</sequence>
<name>A0A2W4QX25_9GAMM</name>
<dbReference type="SUPFAM" id="SSF48695">
    <property type="entry name" value="Multiheme cytochromes"/>
    <property type="match status" value="1"/>
</dbReference>
<accession>A0A2W4QX25</accession>
<comment type="caution">
    <text evidence="5">The sequence shown here is derived from an EMBL/GenBank/DDBJ whole genome shotgun (WGS) entry which is preliminary data.</text>
</comment>
<dbReference type="Pfam" id="PF13447">
    <property type="entry name" value="Multi-haem_cyto"/>
    <property type="match status" value="1"/>
</dbReference>
<organism evidence="5 6">
    <name type="scientific">Candidatus Methylumidiphilus alinenensis</name>
    <dbReference type="NCBI Taxonomy" id="2202197"/>
    <lineage>
        <taxon>Bacteria</taxon>
        <taxon>Pseudomonadati</taxon>
        <taxon>Pseudomonadota</taxon>
        <taxon>Gammaproteobacteria</taxon>
        <taxon>Methylococcales</taxon>
        <taxon>Candidatus Methylumidiphilus</taxon>
    </lineage>
</organism>
<gene>
    <name evidence="5" type="ORF">DM484_16465</name>
</gene>
<protein>
    <submittedName>
        <fullName evidence="5">Hydroxylamine oxidoreductase</fullName>
    </submittedName>
</protein>
<feature type="chain" id="PRO_5016124569" evidence="3">
    <location>
        <begin position="21"/>
        <end position="486"/>
    </location>
</feature>
<dbReference type="Proteomes" id="UP000249396">
    <property type="component" value="Unassembled WGS sequence"/>
</dbReference>
<proteinExistence type="predicted"/>
<evidence type="ECO:0000256" key="2">
    <source>
        <dbReference type="SAM" id="MobiDB-lite"/>
    </source>
</evidence>
<dbReference type="GO" id="GO:0016491">
    <property type="term" value="F:oxidoreductase activity"/>
    <property type="evidence" value="ECO:0007669"/>
    <property type="project" value="TreeGrafter"/>
</dbReference>
<evidence type="ECO:0000256" key="3">
    <source>
        <dbReference type="SAM" id="SignalP"/>
    </source>
</evidence>
<dbReference type="EMBL" id="QJPH01000358">
    <property type="protein sequence ID" value="PZN76545.1"/>
    <property type="molecule type" value="Genomic_DNA"/>
</dbReference>
<keyword evidence="1 3" id="KW-0732">Signal</keyword>
<evidence type="ECO:0000259" key="4">
    <source>
        <dbReference type="Pfam" id="PF13435"/>
    </source>
</evidence>
<dbReference type="PANTHER" id="PTHR35038">
    <property type="entry name" value="DISSIMILATORY SULFITE REDUCTASE SIRA"/>
    <property type="match status" value="1"/>
</dbReference>
<feature type="domain" description="Cytochrome c-552/4" evidence="4">
    <location>
        <begin position="34"/>
        <end position="79"/>
    </location>
</feature>
<evidence type="ECO:0000256" key="1">
    <source>
        <dbReference type="ARBA" id="ARBA00022729"/>
    </source>
</evidence>
<dbReference type="Gene3D" id="1.20.850.10">
    <property type="entry name" value="Hydroxylamine Oxidoreductase, Chain A, domain 2"/>
    <property type="match status" value="1"/>
</dbReference>
<dbReference type="Gene3D" id="1.10.780.10">
    <property type="entry name" value="Hydroxylamine Oxidoreductase, Chain A, domain 1"/>
    <property type="match status" value="1"/>
</dbReference>
<evidence type="ECO:0000313" key="5">
    <source>
        <dbReference type="EMBL" id="PZN76545.1"/>
    </source>
</evidence>